<feature type="region of interest" description="Disordered" evidence="1">
    <location>
        <begin position="419"/>
        <end position="464"/>
    </location>
</feature>
<dbReference type="KEGG" id="apro:F751_4792"/>
<keyword evidence="2" id="KW-1133">Transmembrane helix</keyword>
<dbReference type="RefSeq" id="XP_011399195.1">
    <property type="nucleotide sequence ID" value="XM_011400893.1"/>
</dbReference>
<protein>
    <submittedName>
        <fullName evidence="3">Uncharacterized protein</fullName>
    </submittedName>
</protein>
<feature type="transmembrane region" description="Helical" evidence="2">
    <location>
        <begin position="354"/>
        <end position="379"/>
    </location>
</feature>
<evidence type="ECO:0000313" key="6">
    <source>
        <dbReference type="Proteomes" id="UP000279271"/>
    </source>
</evidence>
<evidence type="ECO:0000313" key="4">
    <source>
        <dbReference type="EMBL" id="RMZ56639.1"/>
    </source>
</evidence>
<organism evidence="3 5">
    <name type="scientific">Auxenochlorella protothecoides</name>
    <name type="common">Green microalga</name>
    <name type="synonym">Chlorella protothecoides</name>
    <dbReference type="NCBI Taxonomy" id="3075"/>
    <lineage>
        <taxon>Eukaryota</taxon>
        <taxon>Viridiplantae</taxon>
        <taxon>Chlorophyta</taxon>
        <taxon>core chlorophytes</taxon>
        <taxon>Trebouxiophyceae</taxon>
        <taxon>Chlorellales</taxon>
        <taxon>Chlorellaceae</taxon>
        <taxon>Auxenochlorella</taxon>
    </lineage>
</organism>
<evidence type="ECO:0000256" key="1">
    <source>
        <dbReference type="SAM" id="MobiDB-lite"/>
    </source>
</evidence>
<evidence type="ECO:0000313" key="3">
    <source>
        <dbReference type="EMBL" id="KFM26299.1"/>
    </source>
</evidence>
<gene>
    <name evidence="4" type="ORF">APUTEX25_002728</name>
    <name evidence="3" type="ORF">F751_4792</name>
</gene>
<dbReference type="EMBL" id="KL662127">
    <property type="protein sequence ID" value="KFM26299.1"/>
    <property type="molecule type" value="Genomic_DNA"/>
</dbReference>
<name>A0A087SKP5_AUXPR</name>
<accession>A0A087SKP5</accession>
<reference evidence="4" key="3">
    <citation type="submission" date="2018-10" db="EMBL/GenBank/DDBJ databases">
        <authorList>
            <person name="Hovde B."/>
            <person name="Zhang X."/>
        </authorList>
    </citation>
    <scope>NUCLEOTIDE SEQUENCE [LARGE SCALE GENOMIC DNA]</scope>
    <source>
        <strain evidence="4">UTEX 25</strain>
    </source>
</reference>
<keyword evidence="5" id="KW-1185">Reference proteome</keyword>
<sequence length="464" mass="47219">MGGQSSTAPFWRCASLILIVALLAGCPGVAYDGFLLGCLVWMDTDGDRAPSLGEEQTLVRRGSFVLGTAQPSGTLRIVPASVDSYNSLDTCFDTATLWPETLPLAAPQPSDCRANITISPLSTLAVYANSSRAALRDDLGLVPAPMDAHNAYSTALLGNSDARAELAKEVEVKMLILTSLQLLVPGASDAEYKQSAIPLFEMLGNMILDRPRRRRSLLTGGSLDLTDADSIASFLSQAQGMLSSTAATSSMRASVAKAVAVLIKYTDYLLSVTDVQKASSLAQSLLLPATAALQEGSLTPAQFARATNATAIALALSGATLDGTLWGNPTPGEDATGESGIMEGGQGGGNHAKLVGGLLGGILGGAVVLLAAVAAHLALQLWHAQRRQQQGPPAAPASAAPVASFTLAAGQPELLTSAKLAQGPEATSKTSLGALMPRPPGPDASPSAAAGGVGAEESARGGAP</sequence>
<dbReference type="eggNOG" id="ENOG502QQ2D">
    <property type="taxonomic scope" value="Eukaryota"/>
</dbReference>
<keyword evidence="2" id="KW-0472">Membrane</keyword>
<dbReference type="GeneID" id="23616183"/>
<dbReference type="Proteomes" id="UP000279271">
    <property type="component" value="Unassembled WGS sequence"/>
</dbReference>
<dbReference type="OrthoDB" id="552885at2759"/>
<reference evidence="3 5" key="1">
    <citation type="journal article" date="2014" name="BMC Genomics">
        <title>Oil accumulation mechanisms of the oleaginous microalga Chlorella protothecoides revealed through its genome, transcriptomes, and proteomes.</title>
        <authorList>
            <person name="Gao C."/>
            <person name="Wang Y."/>
            <person name="Shen Y."/>
            <person name="Yan D."/>
            <person name="He X."/>
            <person name="Dai J."/>
            <person name="Wu Q."/>
        </authorList>
    </citation>
    <scope>NUCLEOTIDE SEQUENCE [LARGE SCALE GENOMIC DNA]</scope>
    <source>
        <strain evidence="3 5">0710</strain>
    </source>
</reference>
<dbReference type="Proteomes" id="UP000028924">
    <property type="component" value="Unassembled WGS sequence"/>
</dbReference>
<dbReference type="AlphaFoldDB" id="A0A087SKP5"/>
<reference evidence="4" key="4">
    <citation type="submission" date="2018-11" db="EMBL/GenBank/DDBJ databases">
        <title>Characterization of plant carbon substrate utilization by Auxenochlorella protothecoides.</title>
        <authorList>
            <person name="Vogler B.W."/>
            <person name="Starkenburg S.R."/>
            <person name="Sudasinghe N."/>
            <person name="Schambach J.Y."/>
            <person name="Rollin J.A."/>
            <person name="Pattathil S."/>
            <person name="Barry A.N."/>
        </authorList>
    </citation>
    <scope>NUCLEOTIDE SEQUENCE [LARGE SCALE GENOMIC DNA]</scope>
    <source>
        <strain evidence="4">UTEX 25</strain>
    </source>
</reference>
<evidence type="ECO:0000313" key="5">
    <source>
        <dbReference type="Proteomes" id="UP000028924"/>
    </source>
</evidence>
<proteinExistence type="predicted"/>
<dbReference type="STRING" id="3075.A0A087SKP5"/>
<dbReference type="EMBL" id="QOKY01000135">
    <property type="protein sequence ID" value="RMZ56639.1"/>
    <property type="molecule type" value="Genomic_DNA"/>
</dbReference>
<keyword evidence="2" id="KW-0812">Transmembrane</keyword>
<reference evidence="6" key="2">
    <citation type="journal article" date="2018" name="Algal Res.">
        <title>Characterization of plant carbon substrate utilization by Auxenochlorella protothecoides.</title>
        <authorList>
            <person name="Vogler B.W."/>
            <person name="Starkenburg S.R."/>
            <person name="Sudasinghe N."/>
            <person name="Schambach J.Y."/>
            <person name="Rollin J.A."/>
            <person name="Pattathil S."/>
            <person name="Barry A.N."/>
        </authorList>
    </citation>
    <scope>NUCLEOTIDE SEQUENCE [LARGE SCALE GENOMIC DNA]</scope>
    <source>
        <strain evidence="6">UTEX 25</strain>
    </source>
</reference>
<evidence type="ECO:0000256" key="2">
    <source>
        <dbReference type="SAM" id="Phobius"/>
    </source>
</evidence>